<dbReference type="RefSeq" id="WP_011060935.1">
    <property type="nucleotide sequence ID" value="NC_021237.1"/>
</dbReference>
<comment type="subcellular location">
    <subcellularLocation>
        <location evidence="1">Cell outer membrane</location>
    </subcellularLocation>
</comment>
<dbReference type="PANTHER" id="PTHR38776:SF1">
    <property type="entry name" value="MLTA-INTERACTING PROTEIN-RELATED"/>
    <property type="match status" value="1"/>
</dbReference>
<keyword evidence="4" id="KW-0472">Membrane</keyword>
<proteinExistence type="inferred from homology"/>
<dbReference type="InterPro" id="IPR010583">
    <property type="entry name" value="MipA"/>
</dbReference>
<dbReference type="Proteomes" id="UP000013940">
    <property type="component" value="Chromosome"/>
</dbReference>
<evidence type="ECO:0000256" key="3">
    <source>
        <dbReference type="ARBA" id="ARBA00022729"/>
    </source>
</evidence>
<evidence type="ECO:0000313" key="7">
    <source>
        <dbReference type="Proteomes" id="UP000013940"/>
    </source>
</evidence>
<dbReference type="GeneID" id="57475699"/>
<keyword evidence="3" id="KW-0732">Signal</keyword>
<evidence type="ECO:0000256" key="4">
    <source>
        <dbReference type="ARBA" id="ARBA00023136"/>
    </source>
</evidence>
<dbReference type="Pfam" id="PF06629">
    <property type="entry name" value="MipA"/>
    <property type="match status" value="1"/>
</dbReference>
<dbReference type="PANTHER" id="PTHR38776">
    <property type="entry name" value="MLTA-INTERACTING PROTEIN-RELATED"/>
    <property type="match status" value="1"/>
</dbReference>
<name>A0A2C9ELE5_PSEPH</name>
<dbReference type="GO" id="GO:0009279">
    <property type="term" value="C:cell outer membrane"/>
    <property type="evidence" value="ECO:0007669"/>
    <property type="project" value="UniProtKB-SubCell"/>
</dbReference>
<dbReference type="HOGENOM" id="CLU_062990_0_0_6"/>
<gene>
    <name evidence="6" type="ORF">PFLCHA0_c27060</name>
</gene>
<reference evidence="7" key="1">
    <citation type="journal article" date="2014" name="Genome Announc.">
        <title>Full-genome sequence of the plant growth-promoting bacterium Pseudomonas protegens CHA0.</title>
        <authorList>
            <person name="Jousset A."/>
            <person name="Schuldes J."/>
            <person name="Keel C."/>
            <person name="Maurhofer M."/>
            <person name="Daniel R."/>
            <person name="Scheu S."/>
            <person name="Thuermer A."/>
        </authorList>
    </citation>
    <scope>NUCLEOTIDE SEQUENCE [LARGE SCALE GENOMIC DNA]</scope>
    <source>
        <strain evidence="7">DSM 19095 / LMG 27888 / CFBP 6595 / CHA0</strain>
    </source>
</reference>
<dbReference type="eggNOG" id="COG3713">
    <property type="taxonomic scope" value="Bacteria"/>
</dbReference>
<comment type="similarity">
    <text evidence="2">Belongs to the MipA/OmpV family.</text>
</comment>
<dbReference type="EMBL" id="CP003190">
    <property type="protein sequence ID" value="AGL84477.1"/>
    <property type="molecule type" value="Genomic_DNA"/>
</dbReference>
<keyword evidence="5" id="KW-0998">Cell outer membrane</keyword>
<organism evidence="6 7">
    <name type="scientific">Pseudomonas protegens (strain DSM 19095 / LMG 27888 / CFBP 6595 / CHA0)</name>
    <dbReference type="NCBI Taxonomy" id="1124983"/>
    <lineage>
        <taxon>Bacteria</taxon>
        <taxon>Pseudomonadati</taxon>
        <taxon>Pseudomonadota</taxon>
        <taxon>Gammaproteobacteria</taxon>
        <taxon>Pseudomonadales</taxon>
        <taxon>Pseudomonadaceae</taxon>
        <taxon>Pseudomonas</taxon>
    </lineage>
</organism>
<evidence type="ECO:0000256" key="2">
    <source>
        <dbReference type="ARBA" id="ARBA00005722"/>
    </source>
</evidence>
<sequence length="266" mass="28722">MKTLKHSTTAALWAGTLGLSSVCGTLHAEDWKYGVHAGVASVPRYSGSDERALAPILGGEIISPWGVFLNTDQGLGWGNEWGDLSFSTWVGPSESRRDKNHLGQGSKRLKGMGEIKTRAQFGAHLGYDLGPFELGATLTHAVKKNDNRDTGSAYSALELSIGSNLYQGRFGSLDASLNSLFGNADYMQTWYGVSDTQAAHSRFGAYRAKGGRVSSGADLAWTLPLNEQTKVSTLLSMKYLSKEAGDSPIVDRRMQTSIATQLEYSF</sequence>
<dbReference type="KEGG" id="pprc:PFLCHA0_c27060"/>
<evidence type="ECO:0000256" key="1">
    <source>
        <dbReference type="ARBA" id="ARBA00004442"/>
    </source>
</evidence>
<protein>
    <submittedName>
        <fullName evidence="6">MipA-like family protein</fullName>
    </submittedName>
</protein>
<evidence type="ECO:0000313" key="6">
    <source>
        <dbReference type="EMBL" id="AGL84477.1"/>
    </source>
</evidence>
<accession>A0A2C9ELE5</accession>
<dbReference type="AlphaFoldDB" id="A0A2C9ELE5"/>
<evidence type="ECO:0000256" key="5">
    <source>
        <dbReference type="ARBA" id="ARBA00023237"/>
    </source>
</evidence>